<evidence type="ECO:0000313" key="1">
    <source>
        <dbReference type="EMBL" id="SVA68802.1"/>
    </source>
</evidence>
<organism evidence="1">
    <name type="scientific">marine metagenome</name>
    <dbReference type="NCBI Taxonomy" id="408172"/>
    <lineage>
        <taxon>unclassified sequences</taxon>
        <taxon>metagenomes</taxon>
        <taxon>ecological metagenomes</taxon>
    </lineage>
</organism>
<reference evidence="1" key="1">
    <citation type="submission" date="2018-05" db="EMBL/GenBank/DDBJ databases">
        <authorList>
            <person name="Lanie J.A."/>
            <person name="Ng W.-L."/>
            <person name="Kazmierczak K.M."/>
            <person name="Andrzejewski T.M."/>
            <person name="Davidsen T.M."/>
            <person name="Wayne K.J."/>
            <person name="Tettelin H."/>
            <person name="Glass J.I."/>
            <person name="Rusch D."/>
            <person name="Podicherti R."/>
            <person name="Tsui H.-C.T."/>
            <person name="Winkler M.E."/>
        </authorList>
    </citation>
    <scope>NUCLEOTIDE SEQUENCE</scope>
</reference>
<dbReference type="AlphaFoldDB" id="A0A381XWE0"/>
<protein>
    <submittedName>
        <fullName evidence="1">Uncharacterized protein</fullName>
    </submittedName>
</protein>
<gene>
    <name evidence="1" type="ORF">METZ01_LOCUS121656</name>
</gene>
<sequence>MKVKVIKNPVTYTRNKEGKRVPYGWVVFPVVKYGRYWELDECPLHMWGNPFKTKKNAIKAIKNGRFEKDGVTGISYAKKVYECASSPPYDKVAW</sequence>
<accession>A0A381XWE0</accession>
<proteinExistence type="predicted"/>
<name>A0A381XWE0_9ZZZZ</name>
<dbReference type="EMBL" id="UINC01016542">
    <property type="protein sequence ID" value="SVA68802.1"/>
    <property type="molecule type" value="Genomic_DNA"/>
</dbReference>